<gene>
    <name evidence="3" type="ORF">DdX_08331</name>
</gene>
<organism evidence="3 4">
    <name type="scientific">Ditylenchus destructor</name>
    <dbReference type="NCBI Taxonomy" id="166010"/>
    <lineage>
        <taxon>Eukaryota</taxon>
        <taxon>Metazoa</taxon>
        <taxon>Ecdysozoa</taxon>
        <taxon>Nematoda</taxon>
        <taxon>Chromadorea</taxon>
        <taxon>Rhabditida</taxon>
        <taxon>Tylenchina</taxon>
        <taxon>Tylenchomorpha</taxon>
        <taxon>Sphaerularioidea</taxon>
        <taxon>Anguinidae</taxon>
        <taxon>Anguininae</taxon>
        <taxon>Ditylenchus</taxon>
    </lineage>
</organism>
<dbReference type="AlphaFoldDB" id="A0AAD4N209"/>
<reference evidence="3" key="1">
    <citation type="submission" date="2022-01" db="EMBL/GenBank/DDBJ databases">
        <title>Genome Sequence Resource for Two Populations of Ditylenchus destructor, the Migratory Endoparasitic Phytonematode.</title>
        <authorList>
            <person name="Zhang H."/>
            <person name="Lin R."/>
            <person name="Xie B."/>
        </authorList>
    </citation>
    <scope>NUCLEOTIDE SEQUENCE</scope>
    <source>
        <strain evidence="3">BazhouSP</strain>
    </source>
</reference>
<evidence type="ECO:0000259" key="2">
    <source>
        <dbReference type="PROSITE" id="PS50060"/>
    </source>
</evidence>
<feature type="chain" id="PRO_5042049501" evidence="1">
    <location>
        <begin position="24"/>
        <end position="504"/>
    </location>
</feature>
<accession>A0AAD4N209</accession>
<evidence type="ECO:0000313" key="3">
    <source>
        <dbReference type="EMBL" id="KAI1715052.1"/>
    </source>
</evidence>
<dbReference type="GO" id="GO:0016020">
    <property type="term" value="C:membrane"/>
    <property type="evidence" value="ECO:0007669"/>
    <property type="project" value="InterPro"/>
</dbReference>
<protein>
    <submittedName>
        <fullName evidence="3">MAM domain, meprin/A5/mu domain-containing protein</fullName>
    </submittedName>
</protein>
<dbReference type="Pfam" id="PF00629">
    <property type="entry name" value="MAM"/>
    <property type="match status" value="2"/>
</dbReference>
<dbReference type="Gene3D" id="2.60.120.200">
    <property type="match status" value="2"/>
</dbReference>
<sequence>MIRKPFGIFLFCIVLLTTNIAYAQIRLSSDLNCDFSTPCRWTNGSMAGPMLPEGIGWAPRSDNSQQSQDDKFPLSDGKAENIFVYSTAPGGRYEIWLVSDIIDCQLGGARLKFWHFFTGKNAKLDVCTRFPPGSTDPTKLHCYEPLSDTRAQQWTLTSVSLPPMSQSMEIVLKASFEAPNDLIALDDITYEAILCENVRRGAAQGGGGQIDDQIPINQGIAQFSQKAIFPTNSRHEPNVFIPAKDFSVDSNIRASPPRSPFDSSTSEILPQNSQDLTSNCGIDCSFDTNHLCNYISKDKSETIIRAWQLTNKPISNPLTGIARDSRGDGSFLYAGNAANINHIYVLKSQANATSSLKSDVVVQFSYYLAGVRGRILVCMLHEPPPKSPDLEVEIIKSFVENKNTIGECPFELNGAKMQMDSRHWKRGSVTMPQGTTQLFFIADRLPKNYVIGLDEIRLMDRLGRIPAECPNHFGSGGGVVEESIFYTTTKSATSRSINVEDYFQ</sequence>
<dbReference type="PROSITE" id="PS50060">
    <property type="entry name" value="MAM_2"/>
    <property type="match status" value="1"/>
</dbReference>
<dbReference type="Proteomes" id="UP001201812">
    <property type="component" value="Unassembled WGS sequence"/>
</dbReference>
<comment type="caution">
    <text evidence="3">The sequence shown here is derived from an EMBL/GenBank/DDBJ whole genome shotgun (WGS) entry which is preliminary data.</text>
</comment>
<evidence type="ECO:0000313" key="4">
    <source>
        <dbReference type="Proteomes" id="UP001201812"/>
    </source>
</evidence>
<dbReference type="SUPFAM" id="SSF49899">
    <property type="entry name" value="Concanavalin A-like lectins/glucanases"/>
    <property type="match status" value="2"/>
</dbReference>
<name>A0AAD4N209_9BILA</name>
<dbReference type="SMART" id="SM00137">
    <property type="entry name" value="MAM"/>
    <property type="match status" value="1"/>
</dbReference>
<feature type="signal peptide" evidence="1">
    <location>
        <begin position="1"/>
        <end position="23"/>
    </location>
</feature>
<feature type="domain" description="MAM" evidence="2">
    <location>
        <begin position="31"/>
        <end position="197"/>
    </location>
</feature>
<proteinExistence type="predicted"/>
<dbReference type="InterPro" id="IPR000998">
    <property type="entry name" value="MAM_dom"/>
</dbReference>
<dbReference type="EMBL" id="JAKKPZ010000012">
    <property type="protein sequence ID" value="KAI1715052.1"/>
    <property type="molecule type" value="Genomic_DNA"/>
</dbReference>
<keyword evidence="1" id="KW-0732">Signal</keyword>
<dbReference type="InterPro" id="IPR013320">
    <property type="entry name" value="ConA-like_dom_sf"/>
</dbReference>
<evidence type="ECO:0000256" key="1">
    <source>
        <dbReference type="SAM" id="SignalP"/>
    </source>
</evidence>
<keyword evidence="4" id="KW-1185">Reference proteome</keyword>